<keyword evidence="11" id="KW-0689">Ribosomal protein</keyword>
<sequence>MLIKNMIVALTLLALTHVVKSSQFTPFKTLSSMNLLDEDFLKRTPRETQDSEEDDFVKLMNTNEDVREVQWSNMITEIAKQNVNISIVGWQNIYDNEGNIEKVVALELAFPVKDKSKIHLVSKDDEETTTSKRSSPDKAYREFGHFVKFIQRGLQVDIFALEHKRNCEVTEYFYWSPHTIYYRHDNFVTFIKTQFASVENAKKFAINVAKDHFTKYNRSYYSDIEVFMYGADGPLDPAKSFNSSSVVSCVVDFKNVTAYILVRGPIIMADVAVKYDKEEIPEQLAKKFNEDIEDDKKSIRFVGTNSSIFFLNNTAFAANLPSFVEFFFMVQYNDKSGNRIWQRFPTIGGLLAIDVYDFYDGPKDVLWSIESSPMIMAKIATEHGEEEIPEQLAKKFNEEFKEYDWRVLVNPGHVKLKCDGWIKLSTDPFEFYETIVLSWKYEFLPFLMVARNRWASLTGSPFNLLIQTLFVSSSISIASVASLSSVAVFRKSLFSWRQSPVTPPMKMSPRVLLLVLGFLALSSAFEVKNLLKTLQKREVSSSLLSKSGNLNTLIRKRRDAEESAEPTSGEVISILRFFMALGWHEDKHDVLASFLEEMSDPTNNVTVIGWQRILDEQGDIKEINTIQLVIPPKPVSDGDTSYDDDDDDEDEDDDDNFLPPSTINEMKEMFEPLADLGIPGSVTAEEFNKKGELETVIYLDKDELYGKAEGFSVYNKTATVTAEEVSDFVKRIKPGAFGKPSVLKYDVDGNLIVDQSKVQPHLLGTLSDYYEANDDMILSGAEVIAQISQQYHQEEIPKELAKHYNNAYPLYKWRVLVNPSSYYVTRDVAVTLTYDNFDLDDKSDVEYYVYGVKKEANKECAASAAACAAVLSRISRGKPLEAIIRNLTMRQMDDLEPADGFGICCGRKAMHSLNLEGQYTNTNGASNPEKIVILDAGAQYGKVIDRKVRELNVESHILPLDTPAFNIKEGGYKAVIISGGPSSVYAEDAPRYDADIFRIGLPVLGICYGMQMMNKEFGGSVIRKDSREDGQFNIEVNTKSILFKGLDKIQTVLLTHGDAIDKVAENFRPIAQSSSFCAGICNEKLRLYGLQFHPEVDLTPNGKAILKNFLFDVAGLTGTYTMSCREKECVKYINSTVGNNKVLLLVSGGVDSSVAAALLHKALRPDQIIAIHMDNGFMRKNESTKVYHSLQKIGMNLRVVNAASTFLEGTTVVPVDKHESTLRTTLTSMLCKTCDPEEKRKIIGDVFVRISDEIIADLHLNPEEVLLGQGTLRPDLIESASTLVSSKADTIKTHHNDSAMVRKLRAEGRVVEPLKDFHKDEVRALGRDLGLAADLVMRHPFPGPGLAIRVLCAEEPYMERDFSETQVLVKIIVEFDQMLQKKHALLNRVEAVTNNEERNVLRTISSKQKLAATLLPIRSVGVQGDSRSYSYVVGISSEKEPDWDDLMFLACLIPRICRNINRVSYIFGGLVKEPILDLTITYLTSNVLATLRQCDDVATTVLHNSGHMNSVSQMPVILLPLHFDRDQALRIPSCQRSIVLRPFCTRDFMTGMPAVPGKQLPLDVGSVSLVASATLTCVISGGAENVRGHIKTLSQTEAQSVVAEKLTVPPPSGVDRPVSPKIEKLVMEISQLNLLEVSELSGALKKRLNLPDAPIMPIGGFAAAAPAEEEDEAPKQVKSIFTVKLMKFDEKQKVPLIKEIKGLIEGMNLVQAKKFVESAPTVVKADVGKEEADKLKAAIEKGASDKCPYESCKSCDGSTFRTSTSSSSYVLTFGEEIAESNYFASG</sequence>
<dbReference type="InterPro" id="IPR036235">
    <property type="entry name" value="Ribosomal_bL12_oligo_N_sf"/>
</dbReference>
<dbReference type="CDD" id="cd01742">
    <property type="entry name" value="GATase1_GMP_Synthase"/>
    <property type="match status" value="1"/>
</dbReference>
<keyword evidence="7 14" id="KW-0332">GMP biosynthesis</keyword>
<dbReference type="SUPFAM" id="SSF54810">
    <property type="entry name" value="GMP synthetase C-terminal dimerisation domain"/>
    <property type="match status" value="2"/>
</dbReference>
<dbReference type="InterPro" id="IPR017926">
    <property type="entry name" value="GATASE"/>
</dbReference>
<keyword evidence="12" id="KW-0687">Ribonucleoprotein</keyword>
<dbReference type="SUPFAM" id="SSF54736">
    <property type="entry name" value="ClpS-like"/>
    <property type="match status" value="1"/>
</dbReference>
<evidence type="ECO:0000256" key="9">
    <source>
        <dbReference type="ARBA" id="ARBA00022840"/>
    </source>
</evidence>
<keyword evidence="6 14" id="KW-0547">Nucleotide-binding</keyword>
<dbReference type="PRINTS" id="PR00096">
    <property type="entry name" value="GATASE"/>
</dbReference>
<keyword evidence="16" id="KW-0732">Signal</keyword>
<evidence type="ECO:0000313" key="18">
    <source>
        <dbReference type="EMBL" id="KAH0811576.1"/>
    </source>
</evidence>
<dbReference type="EC" id="6.3.5.2" evidence="4"/>
<comment type="caution">
    <text evidence="18">The sequence shown here is derived from an EMBL/GenBank/DDBJ whole genome shotgun (WGS) entry which is preliminary data.</text>
</comment>
<dbReference type="EMBL" id="JABDTM020026703">
    <property type="protein sequence ID" value="KAH0811576.1"/>
    <property type="molecule type" value="Genomic_DNA"/>
</dbReference>
<comment type="subunit">
    <text evidence="3">Homodimer.</text>
</comment>
<dbReference type="PROSITE" id="PS51273">
    <property type="entry name" value="GATASE_TYPE_1"/>
    <property type="match status" value="1"/>
</dbReference>
<dbReference type="SUPFAM" id="SSF52402">
    <property type="entry name" value="Adenine nucleotide alpha hydrolases-like"/>
    <property type="match status" value="1"/>
</dbReference>
<dbReference type="CDD" id="cd01997">
    <property type="entry name" value="GMP_synthase_C"/>
    <property type="match status" value="1"/>
</dbReference>
<evidence type="ECO:0000256" key="15">
    <source>
        <dbReference type="SAM" id="MobiDB-lite"/>
    </source>
</evidence>
<dbReference type="InterPro" id="IPR008932">
    <property type="entry name" value="Ribosomal_bL12_oligo"/>
</dbReference>
<feature type="chain" id="PRO_5035196288" description="GMP synthase (glutamine-hydrolyzing)" evidence="16">
    <location>
        <begin position="22"/>
        <end position="1786"/>
    </location>
</feature>
<keyword evidence="19" id="KW-1185">Reference proteome</keyword>
<evidence type="ECO:0000256" key="5">
    <source>
        <dbReference type="ARBA" id="ARBA00022598"/>
    </source>
</evidence>
<dbReference type="FunFam" id="3.30.300.10:FF:000013">
    <property type="entry name" value="GMP synthase (Glutamine-hydrolyzing)"/>
    <property type="match status" value="1"/>
</dbReference>
<dbReference type="PROSITE" id="PS51553">
    <property type="entry name" value="GMPS_ATP_PPASE"/>
    <property type="match status" value="1"/>
</dbReference>
<reference evidence="18" key="2">
    <citation type="submission" date="2021-08" db="EMBL/GenBank/DDBJ databases">
        <authorList>
            <person name="Eriksson T."/>
        </authorList>
    </citation>
    <scope>NUCLEOTIDE SEQUENCE</scope>
    <source>
        <strain evidence="18">Stoneville</strain>
        <tissue evidence="18">Whole head</tissue>
    </source>
</reference>
<evidence type="ECO:0000256" key="1">
    <source>
        <dbReference type="ARBA" id="ARBA00005153"/>
    </source>
</evidence>
<dbReference type="InterPro" id="IPR014729">
    <property type="entry name" value="Rossmann-like_a/b/a_fold"/>
</dbReference>
<reference evidence="18" key="1">
    <citation type="journal article" date="2020" name="J Insects Food Feed">
        <title>The yellow mealworm (Tenebrio molitor) genome: a resource for the emerging insects as food and feed industry.</title>
        <authorList>
            <person name="Eriksson T."/>
            <person name="Andere A."/>
            <person name="Kelstrup H."/>
            <person name="Emery V."/>
            <person name="Picard C."/>
        </authorList>
    </citation>
    <scope>NUCLEOTIDE SEQUENCE</scope>
    <source>
        <strain evidence="18">Stoneville</strain>
        <tissue evidence="18">Whole head</tissue>
    </source>
</reference>
<dbReference type="GO" id="GO:0005829">
    <property type="term" value="C:cytosol"/>
    <property type="evidence" value="ECO:0007669"/>
    <property type="project" value="TreeGrafter"/>
</dbReference>
<dbReference type="NCBIfam" id="NF000848">
    <property type="entry name" value="PRK00074.1"/>
    <property type="match status" value="1"/>
</dbReference>
<dbReference type="SUPFAM" id="SSF48300">
    <property type="entry name" value="Ribosomal protein L7/12, oligomerisation (N-terminal) domain"/>
    <property type="match status" value="1"/>
</dbReference>
<evidence type="ECO:0000256" key="13">
    <source>
        <dbReference type="ARBA" id="ARBA00031356"/>
    </source>
</evidence>
<dbReference type="Pfam" id="PF02540">
    <property type="entry name" value="NAD_synthase"/>
    <property type="match status" value="1"/>
</dbReference>
<dbReference type="GO" id="GO:0006412">
    <property type="term" value="P:translation"/>
    <property type="evidence" value="ECO:0007669"/>
    <property type="project" value="InterPro"/>
</dbReference>
<dbReference type="Gene3D" id="3.40.50.880">
    <property type="match status" value="1"/>
</dbReference>
<dbReference type="GO" id="GO:0003735">
    <property type="term" value="F:structural constituent of ribosome"/>
    <property type="evidence" value="ECO:0007669"/>
    <property type="project" value="InterPro"/>
</dbReference>
<dbReference type="FunFam" id="3.40.50.620:FF:000044">
    <property type="entry name" value="GMP synthase [glutamine-hydrolyzing]"/>
    <property type="match status" value="1"/>
</dbReference>
<dbReference type="InterPro" id="IPR029062">
    <property type="entry name" value="Class_I_gatase-like"/>
</dbReference>
<evidence type="ECO:0000256" key="2">
    <source>
        <dbReference type="ARBA" id="ARBA00007197"/>
    </source>
</evidence>
<feature type="domain" description="GMPS ATP-PPase" evidence="17">
    <location>
        <begin position="1120"/>
        <end position="1338"/>
    </location>
</feature>
<dbReference type="Proteomes" id="UP000719412">
    <property type="component" value="Unassembled WGS sequence"/>
</dbReference>
<comment type="similarity">
    <text evidence="2">Belongs to the bacterial ribosomal protein bL12 family.</text>
</comment>
<dbReference type="InterPro" id="IPR001674">
    <property type="entry name" value="GMP_synth_C"/>
</dbReference>
<evidence type="ECO:0000256" key="14">
    <source>
        <dbReference type="PROSITE-ProRule" id="PRU00886"/>
    </source>
</evidence>
<dbReference type="GO" id="GO:0005840">
    <property type="term" value="C:ribosome"/>
    <property type="evidence" value="ECO:0007669"/>
    <property type="project" value="UniProtKB-KW"/>
</dbReference>
<evidence type="ECO:0000256" key="8">
    <source>
        <dbReference type="ARBA" id="ARBA00022755"/>
    </source>
</evidence>
<keyword evidence="8 14" id="KW-0658">Purine biosynthesis</keyword>
<comment type="pathway">
    <text evidence="1">Purine metabolism; GMP biosynthesis; GMP from XMP (L-Gln route): step 1/1.</text>
</comment>
<evidence type="ECO:0000256" key="11">
    <source>
        <dbReference type="ARBA" id="ARBA00022980"/>
    </source>
</evidence>
<dbReference type="Pfam" id="PF00117">
    <property type="entry name" value="GATase"/>
    <property type="match status" value="1"/>
</dbReference>
<evidence type="ECO:0000256" key="16">
    <source>
        <dbReference type="SAM" id="SignalP"/>
    </source>
</evidence>
<dbReference type="Pfam" id="PF00542">
    <property type="entry name" value="Ribosomal_L12"/>
    <property type="match status" value="1"/>
</dbReference>
<dbReference type="GO" id="GO:0003921">
    <property type="term" value="F:GMP synthase activity"/>
    <property type="evidence" value="ECO:0007669"/>
    <property type="project" value="InterPro"/>
</dbReference>
<feature type="binding site" evidence="14">
    <location>
        <begin position="1147"/>
        <end position="1153"/>
    </location>
    <ligand>
        <name>ATP</name>
        <dbReference type="ChEBI" id="CHEBI:30616"/>
    </ligand>
</feature>
<feature type="signal peptide" evidence="16">
    <location>
        <begin position="1"/>
        <end position="21"/>
    </location>
</feature>
<dbReference type="GO" id="GO:0005524">
    <property type="term" value="F:ATP binding"/>
    <property type="evidence" value="ECO:0007669"/>
    <property type="project" value="UniProtKB-UniRule"/>
</dbReference>
<dbReference type="FunFam" id="3.40.50.880:FF:000013">
    <property type="entry name" value="GMP synthase [glutamine-hydrolyzing]"/>
    <property type="match status" value="1"/>
</dbReference>
<dbReference type="InterPro" id="IPR004739">
    <property type="entry name" value="GMP_synth_GATase"/>
</dbReference>
<evidence type="ECO:0000256" key="10">
    <source>
        <dbReference type="ARBA" id="ARBA00022962"/>
    </source>
</evidence>
<dbReference type="PANTHER" id="PTHR11922">
    <property type="entry name" value="GMP SYNTHASE-RELATED"/>
    <property type="match status" value="1"/>
</dbReference>
<keyword evidence="9 14" id="KW-0067">ATP-binding</keyword>
<feature type="region of interest" description="Disordered" evidence="15">
    <location>
        <begin position="631"/>
        <end position="657"/>
    </location>
</feature>
<protein>
    <recommendedName>
        <fullName evidence="4">GMP synthase (glutamine-hydrolyzing)</fullName>
        <ecNumber evidence="4">6.3.5.2</ecNumber>
    </recommendedName>
    <alternativeName>
        <fullName evidence="13">Glutamine amidotransferase</fullName>
    </alternativeName>
</protein>
<keyword evidence="10" id="KW-0315">Glutamine amidotransferase</keyword>
<dbReference type="Gene3D" id="3.30.1390.10">
    <property type="match status" value="1"/>
</dbReference>
<evidence type="ECO:0000259" key="17">
    <source>
        <dbReference type="PROSITE" id="PS51553"/>
    </source>
</evidence>
<dbReference type="Pfam" id="PF16320">
    <property type="entry name" value="Ribosomal_L12_N"/>
    <property type="match status" value="1"/>
</dbReference>
<organism evidence="18 19">
    <name type="scientific">Tenebrio molitor</name>
    <name type="common">Yellow mealworm beetle</name>
    <dbReference type="NCBI Taxonomy" id="7067"/>
    <lineage>
        <taxon>Eukaryota</taxon>
        <taxon>Metazoa</taxon>
        <taxon>Ecdysozoa</taxon>
        <taxon>Arthropoda</taxon>
        <taxon>Hexapoda</taxon>
        <taxon>Insecta</taxon>
        <taxon>Pterygota</taxon>
        <taxon>Neoptera</taxon>
        <taxon>Endopterygota</taxon>
        <taxon>Coleoptera</taxon>
        <taxon>Polyphaga</taxon>
        <taxon>Cucujiformia</taxon>
        <taxon>Tenebrionidae</taxon>
        <taxon>Tenebrio</taxon>
    </lineage>
</organism>
<name>A0A8J6HC16_TENMO</name>
<evidence type="ECO:0000256" key="7">
    <source>
        <dbReference type="ARBA" id="ARBA00022749"/>
    </source>
</evidence>
<accession>A0A8J6HC16</accession>
<evidence type="ECO:0000256" key="12">
    <source>
        <dbReference type="ARBA" id="ARBA00023274"/>
    </source>
</evidence>
<gene>
    <name evidence="18" type="ORF">GEV33_011216</name>
</gene>
<dbReference type="InterPro" id="IPR022310">
    <property type="entry name" value="NAD/GMP_synthase"/>
</dbReference>
<dbReference type="SUPFAM" id="SSF52317">
    <property type="entry name" value="Class I glutamine amidotransferase-like"/>
    <property type="match status" value="1"/>
</dbReference>
<evidence type="ECO:0000256" key="4">
    <source>
        <dbReference type="ARBA" id="ARBA00012746"/>
    </source>
</evidence>
<evidence type="ECO:0000313" key="19">
    <source>
        <dbReference type="Proteomes" id="UP000719412"/>
    </source>
</evidence>
<dbReference type="PANTHER" id="PTHR11922:SF2">
    <property type="entry name" value="GMP SYNTHASE [GLUTAMINE-HYDROLYZING]"/>
    <property type="match status" value="1"/>
</dbReference>
<evidence type="ECO:0000256" key="3">
    <source>
        <dbReference type="ARBA" id="ARBA00011738"/>
    </source>
</evidence>
<dbReference type="NCBIfam" id="TIGR00888">
    <property type="entry name" value="guaA_Nterm"/>
    <property type="match status" value="1"/>
</dbReference>
<proteinExistence type="inferred from homology"/>
<dbReference type="GO" id="GO:1990904">
    <property type="term" value="C:ribonucleoprotein complex"/>
    <property type="evidence" value="ECO:0007669"/>
    <property type="project" value="UniProtKB-KW"/>
</dbReference>
<dbReference type="PRINTS" id="PR00097">
    <property type="entry name" value="ANTSNTHASEII"/>
</dbReference>
<dbReference type="InterPro" id="IPR025777">
    <property type="entry name" value="GMPS_ATP_PPase_dom"/>
</dbReference>
<dbReference type="Gene3D" id="1.20.5.710">
    <property type="entry name" value="Single helix bin"/>
    <property type="match status" value="1"/>
</dbReference>
<dbReference type="InterPro" id="IPR014719">
    <property type="entry name" value="Ribosomal_bL12_C/ClpS-like"/>
</dbReference>
<dbReference type="InterPro" id="IPR013823">
    <property type="entry name" value="Ribosomal_bL12_C"/>
</dbReference>
<dbReference type="Gene3D" id="3.30.300.10">
    <property type="match status" value="2"/>
</dbReference>
<feature type="compositionally biased region" description="Acidic residues" evidence="15">
    <location>
        <begin position="640"/>
        <end position="656"/>
    </location>
</feature>
<evidence type="ECO:0000256" key="6">
    <source>
        <dbReference type="ARBA" id="ARBA00022741"/>
    </source>
</evidence>
<keyword evidence="5" id="KW-0436">Ligase</keyword>
<dbReference type="Gene3D" id="3.40.50.620">
    <property type="entry name" value="HUPs"/>
    <property type="match status" value="1"/>
</dbReference>